<feature type="transmembrane region" description="Helical" evidence="2">
    <location>
        <begin position="115"/>
        <end position="132"/>
    </location>
</feature>
<protein>
    <submittedName>
        <fullName evidence="3">Uncharacterized protein</fullName>
    </submittedName>
</protein>
<feature type="region of interest" description="Disordered" evidence="1">
    <location>
        <begin position="44"/>
        <end position="68"/>
    </location>
</feature>
<dbReference type="Proteomes" id="UP001231924">
    <property type="component" value="Unassembled WGS sequence"/>
</dbReference>
<dbReference type="EMBL" id="JASVWF010000011">
    <property type="protein sequence ID" value="MDL5160462.1"/>
    <property type="molecule type" value="Genomic_DNA"/>
</dbReference>
<comment type="caution">
    <text evidence="3">The sequence shown here is derived from an EMBL/GenBank/DDBJ whole genome shotgun (WGS) entry which is preliminary data.</text>
</comment>
<feature type="transmembrane region" description="Helical" evidence="2">
    <location>
        <begin position="182"/>
        <end position="201"/>
    </location>
</feature>
<feature type="transmembrane region" description="Helical" evidence="2">
    <location>
        <begin position="144"/>
        <end position="162"/>
    </location>
</feature>
<accession>A0ABT7MIF7</accession>
<keyword evidence="4" id="KW-1185">Reference proteome</keyword>
<keyword evidence="2" id="KW-0472">Membrane</keyword>
<keyword evidence="2" id="KW-1133">Transmembrane helix</keyword>
<evidence type="ECO:0000256" key="1">
    <source>
        <dbReference type="SAM" id="MobiDB-lite"/>
    </source>
</evidence>
<name>A0ABT7MIF7_9PSEU</name>
<reference evidence="3 4" key="1">
    <citation type="submission" date="2023-06" db="EMBL/GenBank/DDBJ databases">
        <title>Actinomycetospora Odt1-22.</title>
        <authorList>
            <person name="Supong K."/>
        </authorList>
    </citation>
    <scope>NUCLEOTIDE SEQUENCE [LARGE SCALE GENOMIC DNA]</scope>
    <source>
        <strain evidence="3 4">Odt1-22</strain>
    </source>
</reference>
<feature type="transmembrane region" description="Helical" evidence="2">
    <location>
        <begin position="91"/>
        <end position="109"/>
    </location>
</feature>
<evidence type="ECO:0000256" key="2">
    <source>
        <dbReference type="SAM" id="Phobius"/>
    </source>
</evidence>
<proteinExistence type="predicted"/>
<evidence type="ECO:0000313" key="4">
    <source>
        <dbReference type="Proteomes" id="UP001231924"/>
    </source>
</evidence>
<dbReference type="RefSeq" id="WP_286057065.1">
    <property type="nucleotide sequence ID" value="NZ_JASVWF010000011.1"/>
</dbReference>
<organism evidence="3 4">
    <name type="scientific">Actinomycetospora termitidis</name>
    <dbReference type="NCBI Taxonomy" id="3053470"/>
    <lineage>
        <taxon>Bacteria</taxon>
        <taxon>Bacillati</taxon>
        <taxon>Actinomycetota</taxon>
        <taxon>Actinomycetes</taxon>
        <taxon>Pseudonocardiales</taxon>
        <taxon>Pseudonocardiaceae</taxon>
        <taxon>Actinomycetospora</taxon>
    </lineage>
</organism>
<gene>
    <name evidence="3" type="ORF">QRT03_31160</name>
</gene>
<evidence type="ECO:0000313" key="3">
    <source>
        <dbReference type="EMBL" id="MDL5160462.1"/>
    </source>
</evidence>
<keyword evidence="2" id="KW-0812">Transmembrane</keyword>
<sequence>MAADVERHRRRTDEERLRLERKRLGVARESLRLQRDAALRDELHAAEERTGRARAEEGERRDAAAADEAQRADQVRQRFSTLRQPSGGERCVAAVAAGLVTVVAVSLSLVDRGNVQLLVGVSLVALGGWLYLKYRRGGWWLVRRFGAIDVTLLGCAFGSSAVRPGGTGFAGNAAPVTPGQVIGALFVILIAIGLSALLVKVPATRA</sequence>